<dbReference type="AlphaFoldDB" id="A0A0L6JMQ8"/>
<feature type="domain" description="FHA" evidence="1">
    <location>
        <begin position="165"/>
        <end position="215"/>
    </location>
</feature>
<dbReference type="Gene3D" id="2.60.200.20">
    <property type="match status" value="1"/>
</dbReference>
<comment type="caution">
    <text evidence="2">The sequence shown here is derived from an EMBL/GenBank/DDBJ whole genome shotgun (WGS) entry which is preliminary data.</text>
</comment>
<evidence type="ECO:0000313" key="3">
    <source>
        <dbReference type="Proteomes" id="UP000036923"/>
    </source>
</evidence>
<accession>A0A0L6JMQ8</accession>
<dbReference type="Pfam" id="PF00498">
    <property type="entry name" value="FHA"/>
    <property type="match status" value="1"/>
</dbReference>
<organism evidence="2 3">
    <name type="scientific">Pseudobacteroides cellulosolvens ATCC 35603 = DSM 2933</name>
    <dbReference type="NCBI Taxonomy" id="398512"/>
    <lineage>
        <taxon>Bacteria</taxon>
        <taxon>Bacillati</taxon>
        <taxon>Bacillota</taxon>
        <taxon>Clostridia</taxon>
        <taxon>Eubacteriales</taxon>
        <taxon>Oscillospiraceae</taxon>
        <taxon>Pseudobacteroides</taxon>
    </lineage>
</organism>
<dbReference type="Proteomes" id="UP000036923">
    <property type="component" value="Unassembled WGS sequence"/>
</dbReference>
<dbReference type="CDD" id="cd00060">
    <property type="entry name" value="FHA"/>
    <property type="match status" value="1"/>
</dbReference>
<dbReference type="STRING" id="398512.Bccel_2308"/>
<name>A0A0L6JMQ8_9FIRM</name>
<dbReference type="RefSeq" id="WP_036941805.1">
    <property type="nucleotide sequence ID" value="NZ_JQKC01000016.1"/>
</dbReference>
<keyword evidence="3" id="KW-1185">Reference proteome</keyword>
<dbReference type="InterPro" id="IPR050923">
    <property type="entry name" value="Cell_Proc_Reg/RNA_Proc"/>
</dbReference>
<gene>
    <name evidence="2" type="ORF">Bccel_2308</name>
</gene>
<evidence type="ECO:0000259" key="1">
    <source>
        <dbReference type="PROSITE" id="PS50006"/>
    </source>
</evidence>
<dbReference type="eggNOG" id="COG1716">
    <property type="taxonomic scope" value="Bacteria"/>
</dbReference>
<dbReference type="SUPFAM" id="SSF49879">
    <property type="entry name" value="SMAD/FHA domain"/>
    <property type="match status" value="1"/>
</dbReference>
<evidence type="ECO:0000313" key="2">
    <source>
        <dbReference type="EMBL" id="KNY27043.1"/>
    </source>
</evidence>
<sequence length="243" mass="28284">MNVFGKILANMIEALFYSGAEFTRKLMISQDTLDNWKKGKYMPSDGFSSKRCTISEVIKHINDRYFKLLENGTVKSDVILDIMIKSGLPQQAKDKLYEYVDSVDFPGRIIKASYEYEKIRSEDDFTVTMEFDSSIYPYLERKIIDGKETNVKDYVEKIMIDKKSFIIGRKNKGADYVCRNNFVSKSHAEIISREGRYFLKDLGSTNGTFVNGMRVDKLIDIEINNNDRIKFADWEYIFVIPEH</sequence>
<dbReference type="OrthoDB" id="9783862at2"/>
<reference evidence="3" key="1">
    <citation type="submission" date="2015-07" db="EMBL/GenBank/DDBJ databases">
        <title>Near-Complete Genome Sequence of the Cellulolytic Bacterium Bacteroides (Pseudobacteroides) cellulosolvens ATCC 35603.</title>
        <authorList>
            <person name="Dassa B."/>
            <person name="Utturkar S.M."/>
            <person name="Klingeman D.M."/>
            <person name="Hurt R.A."/>
            <person name="Keller M."/>
            <person name="Xu J."/>
            <person name="Reddy Y.H.K."/>
            <person name="Borovok I."/>
            <person name="Grinberg I.R."/>
            <person name="Lamed R."/>
            <person name="Zhivin O."/>
            <person name="Bayer E.A."/>
            <person name="Brown S.D."/>
        </authorList>
    </citation>
    <scope>NUCLEOTIDE SEQUENCE [LARGE SCALE GENOMIC DNA]</scope>
    <source>
        <strain evidence="3">DSM 2933</strain>
    </source>
</reference>
<dbReference type="PANTHER" id="PTHR23308">
    <property type="entry name" value="NUCLEAR INHIBITOR OF PROTEIN PHOSPHATASE-1"/>
    <property type="match status" value="1"/>
</dbReference>
<dbReference type="InterPro" id="IPR008984">
    <property type="entry name" value="SMAD_FHA_dom_sf"/>
</dbReference>
<dbReference type="SMART" id="SM00240">
    <property type="entry name" value="FHA"/>
    <property type="match status" value="1"/>
</dbReference>
<dbReference type="PROSITE" id="PS50006">
    <property type="entry name" value="FHA_DOMAIN"/>
    <property type="match status" value="1"/>
</dbReference>
<dbReference type="InterPro" id="IPR000253">
    <property type="entry name" value="FHA_dom"/>
</dbReference>
<protein>
    <submittedName>
        <fullName evidence="2">FHA domain containing protein</fullName>
    </submittedName>
</protein>
<dbReference type="EMBL" id="LGTC01000001">
    <property type="protein sequence ID" value="KNY27043.1"/>
    <property type="molecule type" value="Genomic_DNA"/>
</dbReference>
<proteinExistence type="predicted"/>